<dbReference type="InterPro" id="IPR036388">
    <property type="entry name" value="WH-like_DNA-bd_sf"/>
</dbReference>
<comment type="caution">
    <text evidence="1">The sequence shown here is derived from an EMBL/GenBank/DDBJ whole genome shotgun (WGS) entry which is preliminary data.</text>
</comment>
<name>A0A3D9SN67_9ACTN</name>
<organism evidence="1 2">
    <name type="scientific">Thermomonospora umbrina</name>
    <dbReference type="NCBI Taxonomy" id="111806"/>
    <lineage>
        <taxon>Bacteria</taxon>
        <taxon>Bacillati</taxon>
        <taxon>Actinomycetota</taxon>
        <taxon>Actinomycetes</taxon>
        <taxon>Streptosporangiales</taxon>
        <taxon>Thermomonosporaceae</taxon>
        <taxon>Thermomonospora</taxon>
    </lineage>
</organism>
<dbReference type="Gene3D" id="1.10.10.10">
    <property type="entry name" value="Winged helix-like DNA-binding domain superfamily/Winged helix DNA-binding domain"/>
    <property type="match status" value="1"/>
</dbReference>
<dbReference type="EMBL" id="QTTT01000001">
    <property type="protein sequence ID" value="REE97382.1"/>
    <property type="molecule type" value="Genomic_DNA"/>
</dbReference>
<dbReference type="OrthoDB" id="121143at2"/>
<protein>
    <recommendedName>
        <fullName evidence="3">ASCH domain-containing protein</fullName>
    </recommendedName>
</protein>
<evidence type="ECO:0000313" key="2">
    <source>
        <dbReference type="Proteomes" id="UP000256661"/>
    </source>
</evidence>
<accession>A0A3D9SN67</accession>
<evidence type="ECO:0008006" key="3">
    <source>
        <dbReference type="Google" id="ProtNLM"/>
    </source>
</evidence>
<sequence length="193" mass="21558">MLFRQEVLEGIASGSVTLAFRRWKRPAVRPGSRVRTGVGIVEIDAVEQITPDDLTSQDVRRAGHDSREELLRELARFPDGALYRITLHLAGPDPRIALRERGDLTRDELADVRHRLARIDKAGRRGPWTGELLRLIQELPATPAAVLAERLGRDTPGLKRDVRKLKELGLTESLTTGYRLSPRGEAVVNAPPR</sequence>
<dbReference type="RefSeq" id="WP_116022882.1">
    <property type="nucleotide sequence ID" value="NZ_QTTT01000001.1"/>
</dbReference>
<proteinExistence type="predicted"/>
<gene>
    <name evidence="1" type="ORF">DFJ69_2850</name>
</gene>
<dbReference type="InterPro" id="IPR036390">
    <property type="entry name" value="WH_DNA-bd_sf"/>
</dbReference>
<dbReference type="AlphaFoldDB" id="A0A3D9SN67"/>
<keyword evidence="2" id="KW-1185">Reference proteome</keyword>
<evidence type="ECO:0000313" key="1">
    <source>
        <dbReference type="EMBL" id="REE97382.1"/>
    </source>
</evidence>
<dbReference type="Proteomes" id="UP000256661">
    <property type="component" value="Unassembled WGS sequence"/>
</dbReference>
<dbReference type="SUPFAM" id="SSF46785">
    <property type="entry name" value="Winged helix' DNA-binding domain"/>
    <property type="match status" value="1"/>
</dbReference>
<reference evidence="1 2" key="1">
    <citation type="submission" date="2018-08" db="EMBL/GenBank/DDBJ databases">
        <title>Sequencing the genomes of 1000 actinobacteria strains.</title>
        <authorList>
            <person name="Klenk H.-P."/>
        </authorList>
    </citation>
    <scope>NUCLEOTIDE SEQUENCE [LARGE SCALE GENOMIC DNA]</scope>
    <source>
        <strain evidence="1 2">DSM 43927</strain>
    </source>
</reference>